<dbReference type="EMBL" id="AMZH03013329">
    <property type="protein sequence ID" value="RRT49469.1"/>
    <property type="molecule type" value="Genomic_DNA"/>
</dbReference>
<organism evidence="2 3">
    <name type="scientific">Ensete ventricosum</name>
    <name type="common">Abyssinian banana</name>
    <name type="synonym">Musa ensete</name>
    <dbReference type="NCBI Taxonomy" id="4639"/>
    <lineage>
        <taxon>Eukaryota</taxon>
        <taxon>Viridiplantae</taxon>
        <taxon>Streptophyta</taxon>
        <taxon>Embryophyta</taxon>
        <taxon>Tracheophyta</taxon>
        <taxon>Spermatophyta</taxon>
        <taxon>Magnoliopsida</taxon>
        <taxon>Liliopsida</taxon>
        <taxon>Zingiberales</taxon>
        <taxon>Musaceae</taxon>
        <taxon>Ensete</taxon>
    </lineage>
</organism>
<gene>
    <name evidence="2" type="ORF">B296_00030586</name>
</gene>
<evidence type="ECO:0000313" key="2">
    <source>
        <dbReference type="EMBL" id="RRT49469.1"/>
    </source>
</evidence>
<comment type="caution">
    <text evidence="2">The sequence shown here is derived from an EMBL/GenBank/DDBJ whole genome shotgun (WGS) entry which is preliminary data.</text>
</comment>
<accession>A0A426YCK7</accession>
<reference evidence="2 3" key="1">
    <citation type="journal article" date="2014" name="Agronomy (Basel)">
        <title>A Draft Genome Sequence for Ensete ventricosum, the Drought-Tolerant Tree Against Hunger.</title>
        <authorList>
            <person name="Harrison J."/>
            <person name="Moore K.A."/>
            <person name="Paszkiewicz K."/>
            <person name="Jones T."/>
            <person name="Grant M."/>
            <person name="Ambacheew D."/>
            <person name="Muzemil S."/>
            <person name="Studholme D.J."/>
        </authorList>
    </citation>
    <scope>NUCLEOTIDE SEQUENCE [LARGE SCALE GENOMIC DNA]</scope>
</reference>
<evidence type="ECO:0000256" key="1">
    <source>
        <dbReference type="SAM" id="MobiDB-lite"/>
    </source>
</evidence>
<name>A0A426YCK7_ENSVE</name>
<sequence>MSGSGYDIEIDGSSDSKVMRKGGYGDAARSSRDVCRTIAKERRRAATVAGADGSWKITMENKGRKRTATTSEWSNDRGGTLTVGQERQHKRLDEPQSMTVEEDAGEMKSLRKKR</sequence>
<protein>
    <submittedName>
        <fullName evidence="2">Uncharacterized protein</fullName>
    </submittedName>
</protein>
<evidence type="ECO:0000313" key="3">
    <source>
        <dbReference type="Proteomes" id="UP000287651"/>
    </source>
</evidence>
<proteinExistence type="predicted"/>
<dbReference type="Proteomes" id="UP000287651">
    <property type="component" value="Unassembled WGS sequence"/>
</dbReference>
<feature type="compositionally biased region" description="Basic and acidic residues" evidence="1">
    <location>
        <begin position="105"/>
        <end position="114"/>
    </location>
</feature>
<dbReference type="AlphaFoldDB" id="A0A426YCK7"/>
<feature type="region of interest" description="Disordered" evidence="1">
    <location>
        <begin position="57"/>
        <end position="114"/>
    </location>
</feature>
<feature type="region of interest" description="Disordered" evidence="1">
    <location>
        <begin position="1"/>
        <end position="30"/>
    </location>
</feature>